<evidence type="ECO:0000313" key="7">
    <source>
        <dbReference type="Proteomes" id="UP001152747"/>
    </source>
</evidence>
<proteinExistence type="predicted"/>
<keyword evidence="7" id="KW-1185">Reference proteome</keyword>
<organism evidence="6 7">
    <name type="scientific">Caenorhabditis angaria</name>
    <dbReference type="NCBI Taxonomy" id="860376"/>
    <lineage>
        <taxon>Eukaryota</taxon>
        <taxon>Metazoa</taxon>
        <taxon>Ecdysozoa</taxon>
        <taxon>Nematoda</taxon>
        <taxon>Chromadorea</taxon>
        <taxon>Rhabditida</taxon>
        <taxon>Rhabditina</taxon>
        <taxon>Rhabditomorpha</taxon>
        <taxon>Rhabditoidea</taxon>
        <taxon>Rhabditidae</taxon>
        <taxon>Peloderinae</taxon>
        <taxon>Caenorhabditis</taxon>
    </lineage>
</organism>
<comment type="caution">
    <text evidence="6">The sequence shown here is derived from an EMBL/GenBank/DDBJ whole genome shotgun (WGS) entry which is preliminary data.</text>
</comment>
<evidence type="ECO:0000256" key="5">
    <source>
        <dbReference type="SAM" id="Phobius"/>
    </source>
</evidence>
<feature type="transmembrane region" description="Helical" evidence="5">
    <location>
        <begin position="73"/>
        <end position="96"/>
    </location>
</feature>
<dbReference type="GO" id="GO:0016020">
    <property type="term" value="C:membrane"/>
    <property type="evidence" value="ECO:0007669"/>
    <property type="project" value="UniProtKB-SubCell"/>
</dbReference>
<dbReference type="PANTHER" id="PTHR46561:SF11">
    <property type="entry name" value="SERPENTINE RECEPTOR CLASS ALPHA_BETA-14"/>
    <property type="match status" value="1"/>
</dbReference>
<gene>
    <name evidence="6" type="ORF">CAMP_LOCUS15478</name>
</gene>
<dbReference type="AlphaFoldDB" id="A0A9P1IXE4"/>
<accession>A0A9P1IXE4</accession>
<evidence type="ECO:0000256" key="3">
    <source>
        <dbReference type="ARBA" id="ARBA00022989"/>
    </source>
</evidence>
<evidence type="ECO:0000256" key="2">
    <source>
        <dbReference type="ARBA" id="ARBA00022692"/>
    </source>
</evidence>
<keyword evidence="2 5" id="KW-0812">Transmembrane</keyword>
<reference evidence="6" key="1">
    <citation type="submission" date="2022-11" db="EMBL/GenBank/DDBJ databases">
        <authorList>
            <person name="Kikuchi T."/>
        </authorList>
    </citation>
    <scope>NUCLEOTIDE SEQUENCE</scope>
    <source>
        <strain evidence="6">PS1010</strain>
    </source>
</reference>
<dbReference type="InterPro" id="IPR053286">
    <property type="entry name" value="Nematode_rcpt-like_srab"/>
</dbReference>
<feature type="transmembrane region" description="Helical" evidence="5">
    <location>
        <begin position="131"/>
        <end position="150"/>
    </location>
</feature>
<evidence type="ECO:0000256" key="1">
    <source>
        <dbReference type="ARBA" id="ARBA00004141"/>
    </source>
</evidence>
<dbReference type="EMBL" id="CANHGI010000005">
    <property type="protein sequence ID" value="CAI5452841.1"/>
    <property type="molecule type" value="Genomic_DNA"/>
</dbReference>
<feature type="transmembrane region" description="Helical" evidence="5">
    <location>
        <begin position="162"/>
        <end position="184"/>
    </location>
</feature>
<dbReference type="PANTHER" id="PTHR46561">
    <property type="entry name" value="SERPENTINE RECEPTOR, CLASS AB (CLASS A-LIKE)-RELATED"/>
    <property type="match status" value="1"/>
</dbReference>
<keyword evidence="3 5" id="KW-1133">Transmembrane helix</keyword>
<dbReference type="Proteomes" id="UP001152747">
    <property type="component" value="Unassembled WGS sequence"/>
</dbReference>
<protein>
    <submittedName>
        <fullName evidence="6">Uncharacterized protein</fullName>
    </submittedName>
</protein>
<name>A0A9P1IXE4_9PELO</name>
<comment type="subcellular location">
    <subcellularLocation>
        <location evidence="1">Membrane</location>
        <topology evidence="1">Multi-pass membrane protein</topology>
    </subcellularLocation>
</comment>
<sequence>MYTSSATSISLVLERLAATVFSSSYEHCGIWFGILLAILQFIFSSFFLSSLYSKNVHTNNCYCQVLSFVEGNIYQVHIAIVLVTHIFSRIVFEVLLRWNEMKRNKLTISLSDRFTLDQSIKSMKALTFAKNLMFLGFVIFMIIGIVLWILKKQQGQLSMPNQIALTELAIFLPLYSIIVTILMYRKLEFIKQSKRESLQFAMEAGSESHFDFFHQQINGESEL</sequence>
<keyword evidence="4 5" id="KW-0472">Membrane</keyword>
<evidence type="ECO:0000313" key="6">
    <source>
        <dbReference type="EMBL" id="CAI5452841.1"/>
    </source>
</evidence>
<dbReference type="InterPro" id="IPR019408">
    <property type="entry name" value="7TM_GPCR_serpentine_rcpt_Srab"/>
</dbReference>
<evidence type="ECO:0000256" key="4">
    <source>
        <dbReference type="ARBA" id="ARBA00023136"/>
    </source>
</evidence>
<dbReference type="Pfam" id="PF10292">
    <property type="entry name" value="7TM_GPCR_Srab"/>
    <property type="match status" value="1"/>
</dbReference>
<feature type="transmembrane region" description="Helical" evidence="5">
    <location>
        <begin position="30"/>
        <end position="53"/>
    </location>
</feature>